<reference evidence="2" key="1">
    <citation type="submission" date="2023-04" db="EMBL/GenBank/DDBJ databases">
        <title>Comparative genomic analysis of Cohnella hashimotonis sp. nov., isolated from the International Space Station.</title>
        <authorList>
            <person name="Venkateswaran K."/>
            <person name="Simpson A."/>
        </authorList>
    </citation>
    <scope>NUCLEOTIDE SEQUENCE</scope>
    <source>
        <strain evidence="2">F6_2S_P_1</strain>
    </source>
</reference>
<dbReference type="Proteomes" id="UP001161691">
    <property type="component" value="Unassembled WGS sequence"/>
</dbReference>
<dbReference type="PANTHER" id="PTHR30383:SF5">
    <property type="entry name" value="SGNH HYDROLASE-TYPE ESTERASE DOMAIN-CONTAINING PROTEIN"/>
    <property type="match status" value="1"/>
</dbReference>
<sequence length="237" mass="27015">MDDNKFERLRNRLKEKADDPKARAVTFVALGDSVTQGCMGYGVVEYESVFHQALKRRMERRFPGTVVNAINSGVEGDSADESRVRWDRDVFLYQPDLVTIGFGLNDAHAGPAGLERFIRAIRDLVVRLRTETDADLLLFIPGMMMKRDNERIHQAHRAAVPGFIQAEEAGYLTLYIDALRKLVLEMDLPCVDSYRIWEQMENDGVDIHTRLANGINHPDPAFHEELALHFENIIFGE</sequence>
<accession>A0ABT6TDL5</accession>
<dbReference type="InterPro" id="IPR051532">
    <property type="entry name" value="Ester_Hydrolysis_Enzymes"/>
</dbReference>
<feature type="domain" description="SGNH hydrolase-type esterase" evidence="1">
    <location>
        <begin position="29"/>
        <end position="224"/>
    </location>
</feature>
<comment type="caution">
    <text evidence="2">The sequence shown here is derived from an EMBL/GenBank/DDBJ whole genome shotgun (WGS) entry which is preliminary data.</text>
</comment>
<dbReference type="PANTHER" id="PTHR30383">
    <property type="entry name" value="THIOESTERASE 1/PROTEASE 1/LYSOPHOSPHOLIPASE L1"/>
    <property type="match status" value="1"/>
</dbReference>
<dbReference type="Pfam" id="PF13472">
    <property type="entry name" value="Lipase_GDSL_2"/>
    <property type="match status" value="1"/>
</dbReference>
<dbReference type="RefSeq" id="WP_282907427.1">
    <property type="nucleotide sequence ID" value="NZ_JAGRPV010000001.1"/>
</dbReference>
<dbReference type="SUPFAM" id="SSF52266">
    <property type="entry name" value="SGNH hydrolase"/>
    <property type="match status" value="1"/>
</dbReference>
<dbReference type="InterPro" id="IPR036514">
    <property type="entry name" value="SGNH_hydro_sf"/>
</dbReference>
<dbReference type="EMBL" id="JAGRPV010000001">
    <property type="protein sequence ID" value="MDI4644423.1"/>
    <property type="molecule type" value="Genomic_DNA"/>
</dbReference>
<gene>
    <name evidence="2" type="ORF">KB449_05585</name>
</gene>
<name>A0ABT6TDL5_9BACL</name>
<organism evidence="2 3">
    <name type="scientific">Cohnella hashimotonis</name>
    <dbReference type="NCBI Taxonomy" id="2826895"/>
    <lineage>
        <taxon>Bacteria</taxon>
        <taxon>Bacillati</taxon>
        <taxon>Bacillota</taxon>
        <taxon>Bacilli</taxon>
        <taxon>Bacillales</taxon>
        <taxon>Paenibacillaceae</taxon>
        <taxon>Cohnella</taxon>
    </lineage>
</organism>
<dbReference type="Gene3D" id="3.40.50.1110">
    <property type="entry name" value="SGNH hydrolase"/>
    <property type="match status" value="1"/>
</dbReference>
<evidence type="ECO:0000313" key="3">
    <source>
        <dbReference type="Proteomes" id="UP001161691"/>
    </source>
</evidence>
<keyword evidence="3" id="KW-1185">Reference proteome</keyword>
<evidence type="ECO:0000313" key="2">
    <source>
        <dbReference type="EMBL" id="MDI4644423.1"/>
    </source>
</evidence>
<dbReference type="InterPro" id="IPR013830">
    <property type="entry name" value="SGNH_hydro"/>
</dbReference>
<evidence type="ECO:0000259" key="1">
    <source>
        <dbReference type="Pfam" id="PF13472"/>
    </source>
</evidence>
<protein>
    <submittedName>
        <fullName evidence="2">GDSL-type esterase/lipase family protein</fullName>
    </submittedName>
</protein>
<proteinExistence type="predicted"/>